<accession>A0A8H5F5I5</accession>
<name>A0A8H5F5I5_9AGAR</name>
<reference evidence="1 2" key="1">
    <citation type="journal article" date="2020" name="ISME J.">
        <title>Uncovering the hidden diversity of litter-decomposition mechanisms in mushroom-forming fungi.</title>
        <authorList>
            <person name="Floudas D."/>
            <person name="Bentzer J."/>
            <person name="Ahren D."/>
            <person name="Johansson T."/>
            <person name="Persson P."/>
            <person name="Tunlid A."/>
        </authorList>
    </citation>
    <scope>NUCLEOTIDE SEQUENCE [LARGE SCALE GENOMIC DNA]</scope>
    <source>
        <strain evidence="1 2">CBS 175.51</strain>
    </source>
</reference>
<dbReference type="Proteomes" id="UP000541558">
    <property type="component" value="Unassembled WGS sequence"/>
</dbReference>
<dbReference type="SUPFAM" id="SSF51735">
    <property type="entry name" value="NAD(P)-binding Rossmann-fold domains"/>
    <property type="match status" value="1"/>
</dbReference>
<dbReference type="PANTHER" id="PTHR43245">
    <property type="entry name" value="BIFUNCTIONAL POLYMYXIN RESISTANCE PROTEIN ARNA"/>
    <property type="match status" value="1"/>
</dbReference>
<keyword evidence="2" id="KW-1185">Reference proteome</keyword>
<proteinExistence type="predicted"/>
<protein>
    <recommendedName>
        <fullName evidence="3">NAD-dependent epimerase/dehydratase domain-containing protein</fullName>
    </recommendedName>
</protein>
<evidence type="ECO:0000313" key="2">
    <source>
        <dbReference type="Proteomes" id="UP000541558"/>
    </source>
</evidence>
<dbReference type="InterPro" id="IPR050177">
    <property type="entry name" value="Lipid_A_modif_metabolic_enz"/>
</dbReference>
<evidence type="ECO:0008006" key="3">
    <source>
        <dbReference type="Google" id="ProtNLM"/>
    </source>
</evidence>
<dbReference type="OrthoDB" id="16464at2759"/>
<dbReference type="Gene3D" id="3.40.50.720">
    <property type="entry name" value="NAD(P)-binding Rossmann-like Domain"/>
    <property type="match status" value="1"/>
</dbReference>
<dbReference type="EMBL" id="JAACJK010000164">
    <property type="protein sequence ID" value="KAF5324494.1"/>
    <property type="molecule type" value="Genomic_DNA"/>
</dbReference>
<dbReference type="PANTHER" id="PTHR43245:SF11">
    <property type="entry name" value="LD23561P"/>
    <property type="match status" value="1"/>
</dbReference>
<dbReference type="InterPro" id="IPR036291">
    <property type="entry name" value="NAD(P)-bd_dom_sf"/>
</dbReference>
<organism evidence="1 2">
    <name type="scientific">Ephemerocybe angulata</name>
    <dbReference type="NCBI Taxonomy" id="980116"/>
    <lineage>
        <taxon>Eukaryota</taxon>
        <taxon>Fungi</taxon>
        <taxon>Dikarya</taxon>
        <taxon>Basidiomycota</taxon>
        <taxon>Agaricomycotina</taxon>
        <taxon>Agaricomycetes</taxon>
        <taxon>Agaricomycetidae</taxon>
        <taxon>Agaricales</taxon>
        <taxon>Agaricineae</taxon>
        <taxon>Psathyrellaceae</taxon>
        <taxon>Ephemerocybe</taxon>
    </lineage>
</organism>
<evidence type="ECO:0000313" key="1">
    <source>
        <dbReference type="EMBL" id="KAF5324494.1"/>
    </source>
</evidence>
<sequence length="415" mass="46109">MADSQKKPSVLIFGGLNTCSRALAALLVPLDGEPLVSLLRIVDKYSVHPATTYLGSEFPKILEKPEVEYKQANLTVGTTIASVFDPPEGQGEFDYVYDFTGEIRTDRTEVIQYSTTYCIARMLGLEAAKRKVKAFVRIQQPFYETSSKGSLETDDPKPAGAVGIWWHETLRGLAAIEDLNLVILRVGFVYGPYTSHGIIATGINVASVYGYMKKPMKSMWSPGKNPNNTIHVDDVAGAAWASSQWISGLGRKAANEAAGVPIPFHNDKTFVKEHPDIPAHNTKPVAPLFNLVDDSNSTLLSVGEVVTSFFGTNFEFFNMVESAFLKWIDHDIEEINEQHVSGWTEMLMKANPPISKTPLTAYMDKYTLEKHVVAFPNNKIKQVIGYQLKHPEFNHAAVKDIVDKWKEEGSWPVIN</sequence>
<dbReference type="AlphaFoldDB" id="A0A8H5F5I5"/>
<comment type="caution">
    <text evidence="1">The sequence shown here is derived from an EMBL/GenBank/DDBJ whole genome shotgun (WGS) entry which is preliminary data.</text>
</comment>
<gene>
    <name evidence="1" type="ORF">D9611_004489</name>
</gene>